<proteinExistence type="inferred from homology"/>
<evidence type="ECO:0000313" key="4">
    <source>
        <dbReference type="EMBL" id="MFD0863648.1"/>
    </source>
</evidence>
<dbReference type="Proteomes" id="UP001596978">
    <property type="component" value="Unassembled WGS sequence"/>
</dbReference>
<dbReference type="InterPro" id="IPR005632">
    <property type="entry name" value="Chaperone_Skp"/>
</dbReference>
<evidence type="ECO:0000256" key="3">
    <source>
        <dbReference type="SAM" id="SignalP"/>
    </source>
</evidence>
<name>A0ABW3D118_9FLAO</name>
<evidence type="ECO:0000313" key="5">
    <source>
        <dbReference type="Proteomes" id="UP001596978"/>
    </source>
</evidence>
<organism evidence="4 5">
    <name type="scientific">Sungkyunkwania multivorans</name>
    <dbReference type="NCBI Taxonomy" id="1173618"/>
    <lineage>
        <taxon>Bacteria</taxon>
        <taxon>Pseudomonadati</taxon>
        <taxon>Bacteroidota</taxon>
        <taxon>Flavobacteriia</taxon>
        <taxon>Flavobacteriales</taxon>
        <taxon>Flavobacteriaceae</taxon>
        <taxon>Sungkyunkwania</taxon>
    </lineage>
</organism>
<keyword evidence="5" id="KW-1185">Reference proteome</keyword>
<feature type="signal peptide" evidence="3">
    <location>
        <begin position="1"/>
        <end position="23"/>
    </location>
</feature>
<comment type="caution">
    <text evidence="4">The sequence shown here is derived from an EMBL/GenBank/DDBJ whole genome shotgun (WGS) entry which is preliminary data.</text>
</comment>
<sequence>MKHLKTFLVAVVMIVGATGFVNAQSKVAHINTQTLISEMPAMKAAQVELEKLSKTYEADIQDRFTKYQNKAKQYGAEAESQTDATNAARQEELLKMEQEITKYRNDAAADLSKRRDDLLKPLMEQAKKAVEKVAKAQGFDYVIDSSNGGGVILADGKDLLADVKKELGF</sequence>
<evidence type="ECO:0000256" key="1">
    <source>
        <dbReference type="ARBA" id="ARBA00009091"/>
    </source>
</evidence>
<dbReference type="SUPFAM" id="SSF111384">
    <property type="entry name" value="OmpH-like"/>
    <property type="match status" value="1"/>
</dbReference>
<feature type="chain" id="PRO_5046046959" evidence="3">
    <location>
        <begin position="24"/>
        <end position="169"/>
    </location>
</feature>
<dbReference type="Gene3D" id="3.30.910.20">
    <property type="entry name" value="Skp domain"/>
    <property type="match status" value="1"/>
</dbReference>
<comment type="similarity">
    <text evidence="1">Belongs to the Skp family.</text>
</comment>
<evidence type="ECO:0000256" key="2">
    <source>
        <dbReference type="ARBA" id="ARBA00022729"/>
    </source>
</evidence>
<dbReference type="EMBL" id="JBHTJH010000017">
    <property type="protein sequence ID" value="MFD0863648.1"/>
    <property type="molecule type" value="Genomic_DNA"/>
</dbReference>
<dbReference type="SMART" id="SM00935">
    <property type="entry name" value="OmpH"/>
    <property type="match status" value="1"/>
</dbReference>
<accession>A0ABW3D118</accession>
<protein>
    <submittedName>
        <fullName evidence="4">OmpH family outer membrane protein</fullName>
    </submittedName>
</protein>
<dbReference type="Pfam" id="PF03938">
    <property type="entry name" value="OmpH"/>
    <property type="match status" value="1"/>
</dbReference>
<dbReference type="PANTHER" id="PTHR35089">
    <property type="entry name" value="CHAPERONE PROTEIN SKP"/>
    <property type="match status" value="1"/>
</dbReference>
<dbReference type="RefSeq" id="WP_386409871.1">
    <property type="nucleotide sequence ID" value="NZ_JBHTJH010000017.1"/>
</dbReference>
<reference evidence="5" key="1">
    <citation type="journal article" date="2019" name="Int. J. Syst. Evol. Microbiol.">
        <title>The Global Catalogue of Microorganisms (GCM) 10K type strain sequencing project: providing services to taxonomists for standard genome sequencing and annotation.</title>
        <authorList>
            <consortium name="The Broad Institute Genomics Platform"/>
            <consortium name="The Broad Institute Genome Sequencing Center for Infectious Disease"/>
            <person name="Wu L."/>
            <person name="Ma J."/>
        </authorList>
    </citation>
    <scope>NUCLEOTIDE SEQUENCE [LARGE SCALE GENOMIC DNA]</scope>
    <source>
        <strain evidence="5">CCUG 62952</strain>
    </source>
</reference>
<keyword evidence="2 3" id="KW-0732">Signal</keyword>
<dbReference type="PANTHER" id="PTHR35089:SF1">
    <property type="entry name" value="CHAPERONE PROTEIN SKP"/>
    <property type="match status" value="1"/>
</dbReference>
<gene>
    <name evidence="4" type="ORF">ACFQ1M_15635</name>
</gene>
<dbReference type="InterPro" id="IPR024930">
    <property type="entry name" value="Skp_dom_sf"/>
</dbReference>